<proteinExistence type="predicted"/>
<accession>A0A415FPC2</accession>
<dbReference type="AlphaFoldDB" id="A0A415FPC2"/>
<name>A0A415FPC2_BIFAD</name>
<dbReference type="EMBL" id="QRNG01000014">
    <property type="protein sequence ID" value="RHK24763.1"/>
    <property type="molecule type" value="Genomic_DNA"/>
</dbReference>
<protein>
    <submittedName>
        <fullName evidence="2">Uncharacterized protein</fullName>
    </submittedName>
</protein>
<evidence type="ECO:0000256" key="1">
    <source>
        <dbReference type="SAM" id="MobiDB-lite"/>
    </source>
</evidence>
<dbReference type="Proteomes" id="UP000285262">
    <property type="component" value="Unassembled WGS sequence"/>
</dbReference>
<feature type="region of interest" description="Disordered" evidence="1">
    <location>
        <begin position="1"/>
        <end position="23"/>
    </location>
</feature>
<comment type="caution">
    <text evidence="2">The sequence shown here is derived from an EMBL/GenBank/DDBJ whole genome shotgun (WGS) entry which is preliminary data.</text>
</comment>
<reference evidence="2 3" key="1">
    <citation type="submission" date="2018-08" db="EMBL/GenBank/DDBJ databases">
        <title>A genome reference for cultivated species of the human gut microbiota.</title>
        <authorList>
            <person name="Zou Y."/>
            <person name="Xue W."/>
            <person name="Luo G."/>
        </authorList>
    </citation>
    <scope>NUCLEOTIDE SEQUENCE [LARGE SCALE GENOMIC DNA]</scope>
    <source>
        <strain evidence="2 3">AF45-19</strain>
    </source>
</reference>
<gene>
    <name evidence="2" type="ORF">DW072_07875</name>
</gene>
<sequence>MPGEQETVSGGPQFGHVARGGEQVPAAITHSGSRARLFGPRVEAVEAIRFVQPVVRRVVGIAQDGVDLLVDGGGLRAADWATLFRSTVPVENSDIRYGAFADEAE</sequence>
<evidence type="ECO:0000313" key="2">
    <source>
        <dbReference type="EMBL" id="RHK24763.1"/>
    </source>
</evidence>
<feature type="compositionally biased region" description="Polar residues" evidence="1">
    <location>
        <begin position="1"/>
        <end position="10"/>
    </location>
</feature>
<organism evidence="2 3">
    <name type="scientific">Bifidobacterium adolescentis</name>
    <dbReference type="NCBI Taxonomy" id="1680"/>
    <lineage>
        <taxon>Bacteria</taxon>
        <taxon>Bacillati</taxon>
        <taxon>Actinomycetota</taxon>
        <taxon>Actinomycetes</taxon>
        <taxon>Bifidobacteriales</taxon>
        <taxon>Bifidobacteriaceae</taxon>
        <taxon>Bifidobacterium</taxon>
    </lineage>
</organism>
<evidence type="ECO:0000313" key="3">
    <source>
        <dbReference type="Proteomes" id="UP000285262"/>
    </source>
</evidence>